<proteinExistence type="predicted"/>
<name>A0AA88HNU2_ARTSF</name>
<evidence type="ECO:0000313" key="3">
    <source>
        <dbReference type="Proteomes" id="UP001187531"/>
    </source>
</evidence>
<evidence type="ECO:0000256" key="1">
    <source>
        <dbReference type="SAM" id="Phobius"/>
    </source>
</evidence>
<protein>
    <submittedName>
        <fullName evidence="2">Uncharacterized protein</fullName>
    </submittedName>
</protein>
<sequence>MKRTSNDTSLSCWESILLGNFQGIDKACSWKVTAKLSTTEGIVRISASEVVITNKFKLGGSCICNITFVSFPLVISSSYEFSLWCKDTVYRLTPQNLVNAKNITTKIINFPLKYILRGYRSIFAKEKSKNLVKSSKKMFKEAIEWRQLYNDVVEENEIALTQADVVVRVIRAESVQLTELLLVASTIGILCIILFSLTAGWVIYQIIRIKNVTEEITELQALTVTREQLRVRKEYADYVGVGC</sequence>
<evidence type="ECO:0000313" key="2">
    <source>
        <dbReference type="EMBL" id="KAK2712895.1"/>
    </source>
</evidence>
<comment type="caution">
    <text evidence="2">The sequence shown here is derived from an EMBL/GenBank/DDBJ whole genome shotgun (WGS) entry which is preliminary data.</text>
</comment>
<keyword evidence="1" id="KW-1133">Transmembrane helix</keyword>
<keyword evidence="3" id="KW-1185">Reference proteome</keyword>
<organism evidence="2 3">
    <name type="scientific">Artemia franciscana</name>
    <name type="common">Brine shrimp</name>
    <name type="synonym">Artemia sanfranciscana</name>
    <dbReference type="NCBI Taxonomy" id="6661"/>
    <lineage>
        <taxon>Eukaryota</taxon>
        <taxon>Metazoa</taxon>
        <taxon>Ecdysozoa</taxon>
        <taxon>Arthropoda</taxon>
        <taxon>Crustacea</taxon>
        <taxon>Branchiopoda</taxon>
        <taxon>Anostraca</taxon>
        <taxon>Artemiidae</taxon>
        <taxon>Artemia</taxon>
    </lineage>
</organism>
<keyword evidence="1" id="KW-0472">Membrane</keyword>
<gene>
    <name evidence="2" type="ORF">QYM36_011559</name>
</gene>
<reference evidence="2" key="1">
    <citation type="submission" date="2023-07" db="EMBL/GenBank/DDBJ databases">
        <title>Chromosome-level genome assembly of Artemia franciscana.</title>
        <authorList>
            <person name="Jo E."/>
        </authorList>
    </citation>
    <scope>NUCLEOTIDE SEQUENCE</scope>
    <source>
        <tissue evidence="2">Whole body</tissue>
    </source>
</reference>
<dbReference type="AlphaFoldDB" id="A0AA88HNU2"/>
<accession>A0AA88HNU2</accession>
<feature type="transmembrane region" description="Helical" evidence="1">
    <location>
        <begin position="180"/>
        <end position="204"/>
    </location>
</feature>
<dbReference type="EMBL" id="JAVRJZ010000015">
    <property type="protein sequence ID" value="KAK2712895.1"/>
    <property type="molecule type" value="Genomic_DNA"/>
</dbReference>
<dbReference type="Proteomes" id="UP001187531">
    <property type="component" value="Unassembled WGS sequence"/>
</dbReference>
<keyword evidence="1" id="KW-0812">Transmembrane</keyword>